<dbReference type="GO" id="GO:0004527">
    <property type="term" value="F:exonuclease activity"/>
    <property type="evidence" value="ECO:0007669"/>
    <property type="project" value="UniProtKB-KW"/>
</dbReference>
<keyword evidence="2" id="KW-0540">Nuclease</keyword>
<reference evidence="2 3" key="1">
    <citation type="submission" date="2020-08" db="EMBL/GenBank/DDBJ databases">
        <title>Paraeoetvoesia sp. YC-7-48 draft genome sequence.</title>
        <authorList>
            <person name="Yao L."/>
        </authorList>
    </citation>
    <scope>NUCLEOTIDE SEQUENCE [LARGE SCALE GENOMIC DNA]</scope>
    <source>
        <strain evidence="3">YC-7-48</strain>
    </source>
</reference>
<dbReference type="InterPro" id="IPR005135">
    <property type="entry name" value="Endo/exonuclease/phosphatase"/>
</dbReference>
<dbReference type="EMBL" id="JACJUU010000002">
    <property type="protein sequence ID" value="MBC2769098.1"/>
    <property type="molecule type" value="Genomic_DNA"/>
</dbReference>
<dbReference type="Proteomes" id="UP000545386">
    <property type="component" value="Unassembled WGS sequence"/>
</dbReference>
<dbReference type="RefSeq" id="WP_185778891.1">
    <property type="nucleotide sequence ID" value="NZ_JACJUU010000002.1"/>
</dbReference>
<protein>
    <submittedName>
        <fullName evidence="2">Endonuclease/exonuclease/phosphatase family protein</fullName>
    </submittedName>
</protein>
<keyword evidence="2" id="KW-0255">Endonuclease</keyword>
<sequence length="240" mass="27842">MSKLRLVSWNCNGAFRNKLKSITALGADILIIQECEDPAQTRHPEYRTFAQNYLWTGPTKNKGVAVFARADIRLEKIQMPLEPLELFLPVVVNEHWPLLACWTRYANSPTFQYIGQLWKFLQEHKAFLEHPASALVGDLNSNTRWDQWDRWWNHSDVVSQLESLGLKSAYHQYFQEAQGAETRPTLFHTRKLAKPYHIDYGFFNQGWRIEKVTVGTSSEWLELSDHMPVCIDAHLSNGLV</sequence>
<gene>
    <name evidence="2" type="ORF">GTU67_04100</name>
</gene>
<dbReference type="AlphaFoldDB" id="A0A842HNE5"/>
<feature type="domain" description="Endonuclease/exonuclease/phosphatase" evidence="1">
    <location>
        <begin position="7"/>
        <end position="226"/>
    </location>
</feature>
<dbReference type="GO" id="GO:0004519">
    <property type="term" value="F:endonuclease activity"/>
    <property type="evidence" value="ECO:0007669"/>
    <property type="project" value="UniProtKB-KW"/>
</dbReference>
<dbReference type="Gene3D" id="3.60.10.10">
    <property type="entry name" value="Endonuclease/exonuclease/phosphatase"/>
    <property type="match status" value="1"/>
</dbReference>
<accession>A0A842HNE5</accession>
<keyword evidence="2" id="KW-0269">Exonuclease</keyword>
<evidence type="ECO:0000313" key="2">
    <source>
        <dbReference type="EMBL" id="MBC2769098.1"/>
    </source>
</evidence>
<evidence type="ECO:0000259" key="1">
    <source>
        <dbReference type="Pfam" id="PF03372"/>
    </source>
</evidence>
<proteinExistence type="predicted"/>
<dbReference type="SUPFAM" id="SSF56219">
    <property type="entry name" value="DNase I-like"/>
    <property type="match status" value="1"/>
</dbReference>
<dbReference type="InterPro" id="IPR036691">
    <property type="entry name" value="Endo/exonu/phosph_ase_sf"/>
</dbReference>
<keyword evidence="2" id="KW-0378">Hydrolase</keyword>
<evidence type="ECO:0000313" key="3">
    <source>
        <dbReference type="Proteomes" id="UP000545386"/>
    </source>
</evidence>
<keyword evidence="3" id="KW-1185">Reference proteome</keyword>
<name>A0A842HNE5_9BURK</name>
<organism evidence="2 3">
    <name type="scientific">Pusillimonas minor</name>
    <dbReference type="NCBI Taxonomy" id="2697024"/>
    <lineage>
        <taxon>Bacteria</taxon>
        <taxon>Pseudomonadati</taxon>
        <taxon>Pseudomonadota</taxon>
        <taxon>Betaproteobacteria</taxon>
        <taxon>Burkholderiales</taxon>
        <taxon>Alcaligenaceae</taxon>
        <taxon>Pusillimonas</taxon>
    </lineage>
</organism>
<dbReference type="Pfam" id="PF03372">
    <property type="entry name" value="Exo_endo_phos"/>
    <property type="match status" value="1"/>
</dbReference>
<comment type="caution">
    <text evidence="2">The sequence shown here is derived from an EMBL/GenBank/DDBJ whole genome shotgun (WGS) entry which is preliminary data.</text>
</comment>